<evidence type="ECO:0000313" key="1">
    <source>
        <dbReference type="EMBL" id="KYP64269.1"/>
    </source>
</evidence>
<name>A0A151TB42_CAJCA</name>
<reference evidence="1 2" key="1">
    <citation type="journal article" date="2012" name="Nat. Biotechnol.">
        <title>Draft genome sequence of pigeonpea (Cajanus cajan), an orphan legume crop of resource-poor farmers.</title>
        <authorList>
            <person name="Varshney R.K."/>
            <person name="Chen W."/>
            <person name="Li Y."/>
            <person name="Bharti A.K."/>
            <person name="Saxena R.K."/>
            <person name="Schlueter J.A."/>
            <person name="Donoghue M.T."/>
            <person name="Azam S."/>
            <person name="Fan G."/>
            <person name="Whaley A.M."/>
            <person name="Farmer A.D."/>
            <person name="Sheridan J."/>
            <person name="Iwata A."/>
            <person name="Tuteja R."/>
            <person name="Penmetsa R.V."/>
            <person name="Wu W."/>
            <person name="Upadhyaya H.D."/>
            <person name="Yang S.P."/>
            <person name="Shah T."/>
            <person name="Saxena K.B."/>
            <person name="Michael T."/>
            <person name="McCombie W.R."/>
            <person name="Yang B."/>
            <person name="Zhang G."/>
            <person name="Yang H."/>
            <person name="Wang J."/>
            <person name="Spillane C."/>
            <person name="Cook D.R."/>
            <person name="May G.D."/>
            <person name="Xu X."/>
            <person name="Jackson S.A."/>
        </authorList>
    </citation>
    <scope>NUCLEOTIDE SEQUENCE [LARGE SCALE GENOMIC DNA]</scope>
    <source>
        <strain evidence="2">cv. Asha</strain>
    </source>
</reference>
<dbReference type="EMBL" id="CM003609">
    <property type="protein sequence ID" value="KYP64269.1"/>
    <property type="molecule type" value="Genomic_DNA"/>
</dbReference>
<keyword evidence="2" id="KW-1185">Reference proteome</keyword>
<organism evidence="1 2">
    <name type="scientific">Cajanus cajan</name>
    <name type="common">Pigeon pea</name>
    <name type="synonym">Cajanus indicus</name>
    <dbReference type="NCBI Taxonomy" id="3821"/>
    <lineage>
        <taxon>Eukaryota</taxon>
        <taxon>Viridiplantae</taxon>
        <taxon>Streptophyta</taxon>
        <taxon>Embryophyta</taxon>
        <taxon>Tracheophyta</taxon>
        <taxon>Spermatophyta</taxon>
        <taxon>Magnoliopsida</taxon>
        <taxon>eudicotyledons</taxon>
        <taxon>Gunneridae</taxon>
        <taxon>Pentapetalae</taxon>
        <taxon>rosids</taxon>
        <taxon>fabids</taxon>
        <taxon>Fabales</taxon>
        <taxon>Fabaceae</taxon>
        <taxon>Papilionoideae</taxon>
        <taxon>50 kb inversion clade</taxon>
        <taxon>NPAAA clade</taxon>
        <taxon>indigoferoid/millettioid clade</taxon>
        <taxon>Phaseoleae</taxon>
        <taxon>Cajanus</taxon>
    </lineage>
</organism>
<dbReference type="AlphaFoldDB" id="A0A151TB42"/>
<protein>
    <recommendedName>
        <fullName evidence="3">GAG-pre-integrase domain-containing protein</fullName>
    </recommendedName>
</protein>
<dbReference type="Gramene" id="C.cajan_18326.t">
    <property type="protein sequence ID" value="C.cajan_18326.t"/>
    <property type="gene ID" value="C.cajan_18326"/>
</dbReference>
<accession>A0A151TB42</accession>
<sequence>MITLPTQFTTYNRAPDNLLQVLMERLIKKMTIKKKQMSSNQQLTLDTWAALQIWLHHKGLGHPLFGLLKSLFPHLFTKESVKSINCDIC</sequence>
<gene>
    <name evidence="1" type="ORF">KK1_018861</name>
</gene>
<evidence type="ECO:0008006" key="3">
    <source>
        <dbReference type="Google" id="ProtNLM"/>
    </source>
</evidence>
<proteinExistence type="predicted"/>
<evidence type="ECO:0000313" key="2">
    <source>
        <dbReference type="Proteomes" id="UP000075243"/>
    </source>
</evidence>
<dbReference type="Proteomes" id="UP000075243">
    <property type="component" value="Chromosome 7"/>
</dbReference>